<dbReference type="GO" id="GO:0005737">
    <property type="term" value="C:cytoplasm"/>
    <property type="evidence" value="ECO:0007669"/>
    <property type="project" value="UniProtKB-ARBA"/>
</dbReference>
<comment type="similarity">
    <text evidence="2 7">Belongs to the universal ribosomal protein uS14 family.</text>
</comment>
<keyword evidence="4 7" id="KW-0687">Ribonucleoprotein</keyword>
<dbReference type="GO" id="GO:0006412">
    <property type="term" value="P:translation"/>
    <property type="evidence" value="ECO:0007669"/>
    <property type="project" value="UniProtKB-UniRule"/>
</dbReference>
<dbReference type="NCBIfam" id="NF006477">
    <property type="entry name" value="PRK08881.1"/>
    <property type="match status" value="1"/>
</dbReference>
<accession>A0A0F3NEV5</accession>
<dbReference type="AlphaFoldDB" id="A0A0F3NEV5"/>
<evidence type="ECO:0000256" key="7">
    <source>
        <dbReference type="HAMAP-Rule" id="MF_00537"/>
    </source>
</evidence>
<dbReference type="InterPro" id="IPR001209">
    <property type="entry name" value="Ribosomal_uS14"/>
</dbReference>
<dbReference type="EMBL" id="LANU01000002">
    <property type="protein sequence ID" value="KJV65459.1"/>
    <property type="molecule type" value="Genomic_DNA"/>
</dbReference>
<dbReference type="HAMAP" id="MF_00537">
    <property type="entry name" value="Ribosomal_uS14_1"/>
    <property type="match status" value="1"/>
</dbReference>
<dbReference type="FunFam" id="1.10.287.1480:FF:000001">
    <property type="entry name" value="30S ribosomal protein S14"/>
    <property type="match status" value="1"/>
</dbReference>
<evidence type="ECO:0000256" key="3">
    <source>
        <dbReference type="ARBA" id="ARBA00022980"/>
    </source>
</evidence>
<name>A0A0F3NEV5_9RICK</name>
<dbReference type="SUPFAM" id="SSF57716">
    <property type="entry name" value="Glucocorticoid receptor-like (DNA-binding domain)"/>
    <property type="match status" value="1"/>
</dbReference>
<evidence type="ECO:0000256" key="6">
    <source>
        <dbReference type="ARBA" id="ARBA00047110"/>
    </source>
</evidence>
<comment type="subunit">
    <text evidence="6 7">Part of the 30S ribosomal subunit. Contacts proteins S3 and S10.</text>
</comment>
<evidence type="ECO:0000313" key="9">
    <source>
        <dbReference type="Proteomes" id="UP000033546"/>
    </source>
</evidence>
<dbReference type="Pfam" id="PF00253">
    <property type="entry name" value="Ribosomal_S14"/>
    <property type="match status" value="1"/>
</dbReference>
<evidence type="ECO:0000313" key="8">
    <source>
        <dbReference type="EMBL" id="KJV65459.1"/>
    </source>
</evidence>
<evidence type="ECO:0000256" key="2">
    <source>
        <dbReference type="ARBA" id="ARBA00009083"/>
    </source>
</evidence>
<comment type="function">
    <text evidence="1 7">Binds 16S rRNA, required for the assembly of 30S particles and may also be responsible for determining the conformation of the 16S rRNA at the A site.</text>
</comment>
<dbReference type="GO" id="GO:0015935">
    <property type="term" value="C:small ribosomal subunit"/>
    <property type="evidence" value="ECO:0007669"/>
    <property type="project" value="TreeGrafter"/>
</dbReference>
<dbReference type="Proteomes" id="UP000033546">
    <property type="component" value="Unassembled WGS sequence"/>
</dbReference>
<evidence type="ECO:0000256" key="5">
    <source>
        <dbReference type="ARBA" id="ARBA00035167"/>
    </source>
</evidence>
<comment type="caution">
    <text evidence="8">The sequence shown here is derived from an EMBL/GenBank/DDBJ whole genome shotgun (WGS) entry which is preliminary data.</text>
</comment>
<reference evidence="8 9" key="1">
    <citation type="submission" date="2015-02" db="EMBL/GenBank/DDBJ databases">
        <title>Genome Sequencing of Rickettsiales.</title>
        <authorList>
            <person name="Daugherty S.C."/>
            <person name="Su Q."/>
            <person name="Abolude K."/>
            <person name="Beier-Sexton M."/>
            <person name="Carlyon J.A."/>
            <person name="Carter R."/>
            <person name="Day N.P."/>
            <person name="Dumler S.J."/>
            <person name="Dyachenko V."/>
            <person name="Godinez A."/>
            <person name="Kurtti T.J."/>
            <person name="Lichay M."/>
            <person name="Mullins K.E."/>
            <person name="Ott S."/>
            <person name="Pappas-Brown V."/>
            <person name="Paris D.H."/>
            <person name="Patel P."/>
            <person name="Richards A.L."/>
            <person name="Sadzewicz L."/>
            <person name="Sears K."/>
            <person name="Seidman D."/>
            <person name="Sengamalay N."/>
            <person name="Stenos J."/>
            <person name="Tallon L.J."/>
            <person name="Vincent G."/>
            <person name="Fraser C.M."/>
            <person name="Munderloh U."/>
            <person name="Dunning-Hotopp J.C."/>
        </authorList>
    </citation>
    <scope>NUCLEOTIDE SEQUENCE [LARGE SCALE GENOMIC DNA]</scope>
    <source>
        <strain evidence="8 9">EmCRT</strain>
    </source>
</reference>
<dbReference type="InterPro" id="IPR023036">
    <property type="entry name" value="Ribosomal_uS14_bac/plastid"/>
</dbReference>
<gene>
    <name evidence="7" type="primary">rpsN</name>
    <name evidence="8" type="ORF">EMUCRT_0401</name>
</gene>
<sequence length="101" mass="11775">MSRKSVIQRNLKRISICNRLKSKREELKAIIKDQSISMNDRFLAQIKLSKLPKDSSYIRIRNRCLITGRPRGCYRKFKVSRIVLRQLGSIGQIPGLTKSSW</sequence>
<keyword evidence="7" id="KW-0694">RNA-binding</keyword>
<evidence type="ECO:0000256" key="4">
    <source>
        <dbReference type="ARBA" id="ARBA00023274"/>
    </source>
</evidence>
<dbReference type="Gene3D" id="1.10.287.1480">
    <property type="match status" value="1"/>
</dbReference>
<proteinExistence type="inferred from homology"/>
<dbReference type="PROSITE" id="PS00527">
    <property type="entry name" value="RIBOSOMAL_S14"/>
    <property type="match status" value="1"/>
</dbReference>
<dbReference type="PATRIC" id="fig|1359167.3.peg.386"/>
<evidence type="ECO:0000256" key="1">
    <source>
        <dbReference type="ARBA" id="ARBA00003686"/>
    </source>
</evidence>
<organism evidence="8 9">
    <name type="scientific">Ehrlichia cf. muris str. EmCRT</name>
    <dbReference type="NCBI Taxonomy" id="1359167"/>
    <lineage>
        <taxon>Bacteria</taxon>
        <taxon>Pseudomonadati</taxon>
        <taxon>Pseudomonadota</taxon>
        <taxon>Alphaproteobacteria</taxon>
        <taxon>Rickettsiales</taxon>
        <taxon>Anaplasmataceae</taxon>
        <taxon>Ehrlichia</taxon>
    </lineage>
</organism>
<keyword evidence="3 7" id="KW-0689">Ribosomal protein</keyword>
<dbReference type="RefSeq" id="WP_045804762.1">
    <property type="nucleotide sequence ID" value="NZ_LANU01000002.1"/>
</dbReference>
<dbReference type="PANTHER" id="PTHR19836">
    <property type="entry name" value="30S RIBOSOMAL PROTEIN S14"/>
    <property type="match status" value="1"/>
</dbReference>
<dbReference type="InterPro" id="IPR018271">
    <property type="entry name" value="Ribosomal_uS14_CS"/>
</dbReference>
<dbReference type="PANTHER" id="PTHR19836:SF19">
    <property type="entry name" value="SMALL RIBOSOMAL SUBUNIT PROTEIN US14M"/>
    <property type="match status" value="1"/>
</dbReference>
<keyword evidence="7" id="KW-0699">rRNA-binding</keyword>
<protein>
    <recommendedName>
        <fullName evidence="5 7">Small ribosomal subunit protein uS14</fullName>
    </recommendedName>
</protein>
<dbReference type="GO" id="GO:0003735">
    <property type="term" value="F:structural constituent of ribosome"/>
    <property type="evidence" value="ECO:0007669"/>
    <property type="project" value="InterPro"/>
</dbReference>
<dbReference type="GO" id="GO:0019843">
    <property type="term" value="F:rRNA binding"/>
    <property type="evidence" value="ECO:0007669"/>
    <property type="project" value="UniProtKB-UniRule"/>
</dbReference>